<sequence>MGKVVNCWAREVSECGGVQSREHYVSSGIFTDDFIYLEGLSFAKSGKVIPKKRAVKKCLCQKHNMALSSYDAEAQKVRQHLEYIHARVEKVMGSAGNRKLITHMKYADYEFFCRWTLKTFINFIDDFKYKPIVDTDDLARAVFSENSVLDYVALTNVMPQGLDFQISQIVQVSPLEKDGATIGADIVFCGLHFSMHLLPQLPTNKRKLKLTFEVPKRGSAVILKMK</sequence>
<proteinExistence type="predicted"/>
<gene>
    <name evidence="1" type="ORF">HNR48_001598</name>
</gene>
<dbReference type="RefSeq" id="WP_166848834.1">
    <property type="nucleotide sequence ID" value="NZ_JAAONY010000001.1"/>
</dbReference>
<evidence type="ECO:0000313" key="1">
    <source>
        <dbReference type="EMBL" id="MBB6521320.1"/>
    </source>
</evidence>
<keyword evidence="2" id="KW-1185">Reference proteome</keyword>
<dbReference type="Proteomes" id="UP000528457">
    <property type="component" value="Unassembled WGS sequence"/>
</dbReference>
<dbReference type="InParanoid" id="A0A7X0JTU1"/>
<dbReference type="AlphaFoldDB" id="A0A7X0JTU1"/>
<evidence type="ECO:0000313" key="2">
    <source>
        <dbReference type="Proteomes" id="UP000528457"/>
    </source>
</evidence>
<comment type="caution">
    <text evidence="1">The sequence shown here is derived from an EMBL/GenBank/DDBJ whole genome shotgun (WGS) entry which is preliminary data.</text>
</comment>
<organism evidence="1 2">
    <name type="scientific">Pseudoteredinibacter isoporae</name>
    <dbReference type="NCBI Taxonomy" id="570281"/>
    <lineage>
        <taxon>Bacteria</taxon>
        <taxon>Pseudomonadati</taxon>
        <taxon>Pseudomonadota</taxon>
        <taxon>Gammaproteobacteria</taxon>
        <taxon>Cellvibrionales</taxon>
        <taxon>Cellvibrionaceae</taxon>
        <taxon>Pseudoteredinibacter</taxon>
    </lineage>
</organism>
<name>A0A7X0JTU1_9GAMM</name>
<accession>A0A7X0JTU1</accession>
<dbReference type="EMBL" id="JACHHT010000001">
    <property type="protein sequence ID" value="MBB6521320.1"/>
    <property type="molecule type" value="Genomic_DNA"/>
</dbReference>
<protein>
    <submittedName>
        <fullName evidence="1">Uncharacterized protein</fullName>
    </submittedName>
</protein>
<reference evidence="1 2" key="1">
    <citation type="submission" date="2020-08" db="EMBL/GenBank/DDBJ databases">
        <title>Genomic Encyclopedia of Type Strains, Phase IV (KMG-IV): sequencing the most valuable type-strain genomes for metagenomic binning, comparative biology and taxonomic classification.</title>
        <authorList>
            <person name="Goeker M."/>
        </authorList>
    </citation>
    <scope>NUCLEOTIDE SEQUENCE [LARGE SCALE GENOMIC DNA]</scope>
    <source>
        <strain evidence="1 2">DSM 22368</strain>
    </source>
</reference>